<proteinExistence type="predicted"/>
<protein>
    <submittedName>
        <fullName evidence="1">Uncharacterized protein</fullName>
    </submittedName>
</protein>
<accession>A0AAQ4DGU9</accession>
<evidence type="ECO:0000313" key="2">
    <source>
        <dbReference type="Proteomes" id="UP001321473"/>
    </source>
</evidence>
<reference evidence="1 2" key="1">
    <citation type="journal article" date="2023" name="Arcadia Sci">
        <title>De novo assembly of a long-read Amblyomma americanum tick genome.</title>
        <authorList>
            <person name="Chou S."/>
            <person name="Poskanzer K.E."/>
            <person name="Rollins M."/>
            <person name="Thuy-Boun P.S."/>
        </authorList>
    </citation>
    <scope>NUCLEOTIDE SEQUENCE [LARGE SCALE GENOMIC DNA]</scope>
    <source>
        <strain evidence="1">F_SG_1</strain>
        <tissue evidence="1">Salivary glands</tissue>
    </source>
</reference>
<organism evidence="1 2">
    <name type="scientific">Amblyomma americanum</name>
    <name type="common">Lone star tick</name>
    <dbReference type="NCBI Taxonomy" id="6943"/>
    <lineage>
        <taxon>Eukaryota</taxon>
        <taxon>Metazoa</taxon>
        <taxon>Ecdysozoa</taxon>
        <taxon>Arthropoda</taxon>
        <taxon>Chelicerata</taxon>
        <taxon>Arachnida</taxon>
        <taxon>Acari</taxon>
        <taxon>Parasitiformes</taxon>
        <taxon>Ixodida</taxon>
        <taxon>Ixodoidea</taxon>
        <taxon>Ixodidae</taxon>
        <taxon>Amblyomminae</taxon>
        <taxon>Amblyomma</taxon>
    </lineage>
</organism>
<evidence type="ECO:0000313" key="1">
    <source>
        <dbReference type="EMBL" id="KAK8761689.1"/>
    </source>
</evidence>
<gene>
    <name evidence="1" type="ORF">V5799_027043</name>
</gene>
<name>A0AAQ4DGU9_AMBAM</name>
<dbReference type="Proteomes" id="UP001321473">
    <property type="component" value="Unassembled WGS sequence"/>
</dbReference>
<comment type="caution">
    <text evidence="1">The sequence shown here is derived from an EMBL/GenBank/DDBJ whole genome shotgun (WGS) entry which is preliminary data.</text>
</comment>
<sequence length="69" mass="7656">MVDRNFDTDPYFGGTETCIRGTETGTYPVGLSNPIVQYSPDVSLQVILTRISSPEYVKKNVFHVETVDG</sequence>
<dbReference type="AlphaFoldDB" id="A0AAQ4DGU9"/>
<keyword evidence="2" id="KW-1185">Reference proteome</keyword>
<dbReference type="EMBL" id="JARKHS020030851">
    <property type="protein sequence ID" value="KAK8761689.1"/>
    <property type="molecule type" value="Genomic_DNA"/>
</dbReference>